<gene>
    <name evidence="2" type="primary">ASCC2_1</name>
    <name evidence="2" type="ORF">E2C01_056494</name>
</gene>
<evidence type="ECO:0000256" key="1">
    <source>
        <dbReference type="SAM" id="MobiDB-lite"/>
    </source>
</evidence>
<sequence>MLVPQEESQEVPSLGILEQRANVYDNDEFDLFTRKDVDRTKIHKGKKATNTRKILYEKDEATIDKLKEIGRQYEERGGTSIYEDEFRYEAEDDHHAWDYEDEYDDTYDDNETGDIDELGPEKVVKRRPGIIGAGRLNTHIDYGHNSEEEKSDGETGEDPAKQQQNNSSDGVQMRWSKHPSGTKPKQALKTSTRGVQRVSTKSSSKPSKAHTPTPERETGAGEENGEHASTPPPPPPRPAFQTFCENPEVMRQRAEQRRRDRDYNRG</sequence>
<name>A0A5B7GXU8_PORTR</name>
<proteinExistence type="predicted"/>
<feature type="compositionally biased region" description="Polar residues" evidence="1">
    <location>
        <begin position="188"/>
        <end position="206"/>
    </location>
</feature>
<organism evidence="2 3">
    <name type="scientific">Portunus trituberculatus</name>
    <name type="common">Swimming crab</name>
    <name type="synonym">Neptunus trituberculatus</name>
    <dbReference type="NCBI Taxonomy" id="210409"/>
    <lineage>
        <taxon>Eukaryota</taxon>
        <taxon>Metazoa</taxon>
        <taxon>Ecdysozoa</taxon>
        <taxon>Arthropoda</taxon>
        <taxon>Crustacea</taxon>
        <taxon>Multicrustacea</taxon>
        <taxon>Malacostraca</taxon>
        <taxon>Eumalacostraca</taxon>
        <taxon>Eucarida</taxon>
        <taxon>Decapoda</taxon>
        <taxon>Pleocyemata</taxon>
        <taxon>Brachyura</taxon>
        <taxon>Eubrachyura</taxon>
        <taxon>Portunoidea</taxon>
        <taxon>Portunidae</taxon>
        <taxon>Portuninae</taxon>
        <taxon>Portunus</taxon>
    </lineage>
</organism>
<dbReference type="OrthoDB" id="5577209at2759"/>
<feature type="region of interest" description="Disordered" evidence="1">
    <location>
        <begin position="97"/>
        <end position="266"/>
    </location>
</feature>
<dbReference type="Proteomes" id="UP000324222">
    <property type="component" value="Unassembled WGS sequence"/>
</dbReference>
<keyword evidence="3" id="KW-1185">Reference proteome</keyword>
<dbReference type="EMBL" id="VSRR010019638">
    <property type="protein sequence ID" value="MPC62409.1"/>
    <property type="molecule type" value="Genomic_DNA"/>
</dbReference>
<evidence type="ECO:0000313" key="2">
    <source>
        <dbReference type="EMBL" id="MPC62409.1"/>
    </source>
</evidence>
<dbReference type="AlphaFoldDB" id="A0A5B7GXU8"/>
<feature type="compositionally biased region" description="Acidic residues" evidence="1">
    <location>
        <begin position="99"/>
        <end position="118"/>
    </location>
</feature>
<comment type="caution">
    <text evidence="2">The sequence shown here is derived from an EMBL/GenBank/DDBJ whole genome shotgun (WGS) entry which is preliminary data.</text>
</comment>
<evidence type="ECO:0000313" key="3">
    <source>
        <dbReference type="Proteomes" id="UP000324222"/>
    </source>
</evidence>
<feature type="compositionally biased region" description="Basic and acidic residues" evidence="1">
    <location>
        <begin position="248"/>
        <end position="266"/>
    </location>
</feature>
<reference evidence="2 3" key="1">
    <citation type="submission" date="2019-05" db="EMBL/GenBank/DDBJ databases">
        <title>Another draft genome of Portunus trituberculatus and its Hox gene families provides insights of decapod evolution.</title>
        <authorList>
            <person name="Jeong J.-H."/>
            <person name="Song I."/>
            <person name="Kim S."/>
            <person name="Choi T."/>
            <person name="Kim D."/>
            <person name="Ryu S."/>
            <person name="Kim W."/>
        </authorList>
    </citation>
    <scope>NUCLEOTIDE SEQUENCE [LARGE SCALE GENOMIC DNA]</scope>
    <source>
        <tissue evidence="2">Muscle</tissue>
    </source>
</reference>
<protein>
    <submittedName>
        <fullName evidence="2">Activating signal cointegrator 1 complex subunit 2</fullName>
    </submittedName>
</protein>
<feature type="compositionally biased region" description="Polar residues" evidence="1">
    <location>
        <begin position="161"/>
        <end position="170"/>
    </location>
</feature>
<accession>A0A5B7GXU8</accession>